<organism evidence="2 3">
    <name type="scientific">Varroa destructor</name>
    <name type="common">Honeybee mite</name>
    <dbReference type="NCBI Taxonomy" id="109461"/>
    <lineage>
        <taxon>Eukaryota</taxon>
        <taxon>Metazoa</taxon>
        <taxon>Ecdysozoa</taxon>
        <taxon>Arthropoda</taxon>
        <taxon>Chelicerata</taxon>
        <taxon>Arachnida</taxon>
        <taxon>Acari</taxon>
        <taxon>Parasitiformes</taxon>
        <taxon>Mesostigmata</taxon>
        <taxon>Gamasina</taxon>
        <taxon>Dermanyssoidea</taxon>
        <taxon>Varroidae</taxon>
        <taxon>Varroa</taxon>
    </lineage>
</organism>
<reference evidence="2" key="1">
    <citation type="submission" date="2021-01" db="UniProtKB">
        <authorList>
            <consortium name="EnsemblMetazoa"/>
        </authorList>
    </citation>
    <scope>IDENTIFICATION</scope>
</reference>
<evidence type="ECO:0000256" key="1">
    <source>
        <dbReference type="SAM" id="SignalP"/>
    </source>
</evidence>
<dbReference type="KEGG" id="vde:111249491"/>
<evidence type="ECO:0000313" key="2">
    <source>
        <dbReference type="EnsemblMetazoa" id="XP_022659152"/>
    </source>
</evidence>
<sequence>MLSYILVCFAVTSVTVLASGDPAAPFVPRAPLLYGPAASPVPRVAKAVTAFPPPPALAAPVAPLHPVIAAAPAYAAPASKIGAPAHFAPLAAPPPVAYAAAPAPVPTNLITSYSYQSHINHAVPAGVFPAPGPPGAPAVYAVPAVSTPLLAASAPLAKVSPVPLAHVSPAPLPYAPVARYPAPVAGIAAPYRYV</sequence>
<keyword evidence="1" id="KW-0732">Signal</keyword>
<protein>
    <submittedName>
        <fullName evidence="2">Uncharacterized protein</fullName>
    </submittedName>
</protein>
<name>A0A7M7JZC2_VARDE</name>
<accession>A0A7M7JZC2</accession>
<proteinExistence type="predicted"/>
<dbReference type="RefSeq" id="XP_022659152.1">
    <property type="nucleotide sequence ID" value="XM_022803417.1"/>
</dbReference>
<evidence type="ECO:0000313" key="3">
    <source>
        <dbReference type="Proteomes" id="UP000594260"/>
    </source>
</evidence>
<feature type="chain" id="PRO_5029833804" evidence="1">
    <location>
        <begin position="19"/>
        <end position="194"/>
    </location>
</feature>
<dbReference type="GeneID" id="111249491"/>
<feature type="signal peptide" evidence="1">
    <location>
        <begin position="1"/>
        <end position="18"/>
    </location>
</feature>
<dbReference type="Proteomes" id="UP000594260">
    <property type="component" value="Unplaced"/>
</dbReference>
<dbReference type="InParanoid" id="A0A7M7JZC2"/>
<keyword evidence="3" id="KW-1185">Reference proteome</keyword>
<dbReference type="AlphaFoldDB" id="A0A7M7JZC2"/>
<dbReference type="EnsemblMetazoa" id="XM_022803417">
    <property type="protein sequence ID" value="XP_022659152"/>
    <property type="gene ID" value="LOC111249491"/>
</dbReference>